<evidence type="ECO:0000313" key="9">
    <source>
        <dbReference type="Proteomes" id="UP001615550"/>
    </source>
</evidence>
<comment type="cofactor">
    <cofactor evidence="6">
        <name>FMN</name>
        <dbReference type="ChEBI" id="CHEBI:58210"/>
    </cofactor>
    <text evidence="6">Binds 1 FMN per subunit.</text>
</comment>
<comment type="function">
    <text evidence="6">Also exhibits azoreductase activity. Catalyzes the reductive cleavage of the azo bond in aromatic azo compounds to the corresponding amines.</text>
</comment>
<feature type="binding site" evidence="6">
    <location>
        <begin position="95"/>
        <end position="98"/>
    </location>
    <ligand>
        <name>FMN</name>
        <dbReference type="ChEBI" id="CHEBI:58210"/>
    </ligand>
</feature>
<evidence type="ECO:0000256" key="1">
    <source>
        <dbReference type="ARBA" id="ARBA00022630"/>
    </source>
</evidence>
<keyword evidence="4 6" id="KW-0520">NAD</keyword>
<comment type="caution">
    <text evidence="6">Lacks conserved residue(s) required for the propagation of feature annotation.</text>
</comment>
<dbReference type="RefSeq" id="WP_400186872.1">
    <property type="nucleotide sequence ID" value="NZ_JBGORX010000001.1"/>
</dbReference>
<dbReference type="InterPro" id="IPR029039">
    <property type="entry name" value="Flavoprotein-like_sf"/>
</dbReference>
<gene>
    <name evidence="6" type="primary">azoR</name>
    <name evidence="8" type="ORF">ACD661_05730</name>
</gene>
<dbReference type="SUPFAM" id="SSF52218">
    <property type="entry name" value="Flavoproteins"/>
    <property type="match status" value="1"/>
</dbReference>
<dbReference type="EC" id="1.7.1.17" evidence="6"/>
<evidence type="ECO:0000259" key="7">
    <source>
        <dbReference type="Pfam" id="PF02525"/>
    </source>
</evidence>
<dbReference type="InterPro" id="IPR050104">
    <property type="entry name" value="FMN-dep_NADH:Q_OxRdtase_AzoR1"/>
</dbReference>
<dbReference type="PANTHER" id="PTHR43741">
    <property type="entry name" value="FMN-DEPENDENT NADH-AZOREDUCTASE 1"/>
    <property type="match status" value="1"/>
</dbReference>
<comment type="catalytic activity">
    <reaction evidence="5">
        <text>N,N-dimethyl-1,4-phenylenediamine + anthranilate + 2 NAD(+) = 2-(4-dimethylaminophenyl)diazenylbenzoate + 2 NADH + 2 H(+)</text>
        <dbReference type="Rhea" id="RHEA:55872"/>
        <dbReference type="ChEBI" id="CHEBI:15378"/>
        <dbReference type="ChEBI" id="CHEBI:15783"/>
        <dbReference type="ChEBI" id="CHEBI:16567"/>
        <dbReference type="ChEBI" id="CHEBI:57540"/>
        <dbReference type="ChEBI" id="CHEBI:57945"/>
        <dbReference type="ChEBI" id="CHEBI:71579"/>
        <dbReference type="EC" id="1.7.1.17"/>
    </reaction>
    <physiologicalReaction direction="right-to-left" evidence="5">
        <dbReference type="Rhea" id="RHEA:55874"/>
    </physiologicalReaction>
</comment>
<comment type="similarity">
    <text evidence="6">Belongs to the azoreductase type 1 family.</text>
</comment>
<dbReference type="EMBL" id="JBGORX010000001">
    <property type="protein sequence ID" value="MFJ1268049.1"/>
    <property type="molecule type" value="Genomic_DNA"/>
</dbReference>
<dbReference type="Proteomes" id="UP001615550">
    <property type="component" value="Unassembled WGS sequence"/>
</dbReference>
<comment type="function">
    <text evidence="6">Quinone reductase that provides resistance to thiol-specific stress caused by electrophilic quinones.</text>
</comment>
<evidence type="ECO:0000256" key="6">
    <source>
        <dbReference type="HAMAP-Rule" id="MF_01216"/>
    </source>
</evidence>
<comment type="caution">
    <text evidence="8">The sequence shown here is derived from an EMBL/GenBank/DDBJ whole genome shotgun (WGS) entry which is preliminary data.</text>
</comment>
<evidence type="ECO:0000256" key="5">
    <source>
        <dbReference type="ARBA" id="ARBA00048542"/>
    </source>
</evidence>
<evidence type="ECO:0000256" key="4">
    <source>
        <dbReference type="ARBA" id="ARBA00023027"/>
    </source>
</evidence>
<organism evidence="8 9">
    <name type="scientific">Legionella lytica</name>
    <dbReference type="NCBI Taxonomy" id="96232"/>
    <lineage>
        <taxon>Bacteria</taxon>
        <taxon>Pseudomonadati</taxon>
        <taxon>Pseudomonadota</taxon>
        <taxon>Gammaproteobacteria</taxon>
        <taxon>Legionellales</taxon>
        <taxon>Legionellaceae</taxon>
        <taxon>Legionella</taxon>
    </lineage>
</organism>
<protein>
    <recommendedName>
        <fullName evidence="6">FMN dependent NADH:quinone oxidoreductase</fullName>
        <ecNumber evidence="6">1.6.5.-</ecNumber>
    </recommendedName>
    <alternativeName>
        <fullName evidence="6">Azo-dye reductase</fullName>
    </alternativeName>
    <alternativeName>
        <fullName evidence="6">FMN-dependent NADH-azo compound oxidoreductase</fullName>
    </alternativeName>
    <alternativeName>
        <fullName evidence="6">FMN-dependent NADH-azoreductase</fullName>
        <ecNumber evidence="6">1.7.1.17</ecNumber>
    </alternativeName>
</protein>
<evidence type="ECO:0000256" key="3">
    <source>
        <dbReference type="ARBA" id="ARBA00023002"/>
    </source>
</evidence>
<keyword evidence="9" id="KW-1185">Reference proteome</keyword>
<dbReference type="InterPro" id="IPR023048">
    <property type="entry name" value="NADH:quinone_OxRdtase_FMN_depd"/>
</dbReference>
<evidence type="ECO:0000313" key="8">
    <source>
        <dbReference type="EMBL" id="MFJ1268049.1"/>
    </source>
</evidence>
<comment type="subunit">
    <text evidence="6">Homodimer.</text>
</comment>
<proteinExistence type="inferred from homology"/>
<evidence type="ECO:0000256" key="2">
    <source>
        <dbReference type="ARBA" id="ARBA00022643"/>
    </source>
</evidence>
<dbReference type="Gene3D" id="3.40.50.360">
    <property type="match status" value="1"/>
</dbReference>
<feature type="binding site" evidence="6">
    <location>
        <begin position="15"/>
        <end position="17"/>
    </location>
    <ligand>
        <name>FMN</name>
        <dbReference type="ChEBI" id="CHEBI:58210"/>
    </ligand>
</feature>
<keyword evidence="2 6" id="KW-0288">FMN</keyword>
<dbReference type="InterPro" id="IPR003680">
    <property type="entry name" value="Flavodoxin_fold"/>
</dbReference>
<reference evidence="8 9" key="1">
    <citation type="submission" date="2024-08" db="EMBL/GenBank/DDBJ databases">
        <title>Draft Genome Sequence of Legionella lytica strain DSB2004, Isolated From a Fire Sprinkler System.</title>
        <authorList>
            <person name="Everhart A.D."/>
            <person name="Kidane D.T."/>
            <person name="Farone A.L."/>
            <person name="Farone M.B."/>
        </authorList>
    </citation>
    <scope>NUCLEOTIDE SEQUENCE [LARGE SCALE GENOMIC DNA]</scope>
    <source>
        <strain evidence="8 9">DSB2004</strain>
    </source>
</reference>
<sequence length="206" mass="23395">MNLLALDSSILENNSISRQLMRQFLDYWQQENPQAEIVYRDLNAQSINHLSSSLLGAKQKDPGELSPLLREDLELSEQLVTEFINADELVIAAPMYNFTLPSQLKAWIDRVLVAGRTFKYTEQGVVGLASGKKVTVISTRGNHYSSDALMKSKDFQEEYLKLIFDFVGIKDITIIRAEGLHINESLRVKAINLAEQDIKARFQIIH</sequence>
<dbReference type="Pfam" id="PF02525">
    <property type="entry name" value="Flavodoxin_2"/>
    <property type="match status" value="1"/>
</dbReference>
<dbReference type="PANTHER" id="PTHR43741:SF4">
    <property type="entry name" value="FMN-DEPENDENT NADH:QUINONE OXIDOREDUCTASE"/>
    <property type="match status" value="1"/>
</dbReference>
<feature type="binding site" evidence="6">
    <location>
        <position position="9"/>
    </location>
    <ligand>
        <name>FMN</name>
        <dbReference type="ChEBI" id="CHEBI:58210"/>
    </ligand>
</feature>
<feature type="domain" description="Flavodoxin-like fold" evidence="7">
    <location>
        <begin position="1"/>
        <end position="200"/>
    </location>
</feature>
<dbReference type="EC" id="1.6.5.-" evidence="6"/>
<name>A0ABW8D915_9GAMM</name>
<dbReference type="HAMAP" id="MF_01216">
    <property type="entry name" value="Azoreductase_type1"/>
    <property type="match status" value="1"/>
</dbReference>
<comment type="catalytic activity">
    <reaction evidence="6">
        <text>2 a quinone + NADH + H(+) = 2 a 1,4-benzosemiquinone + NAD(+)</text>
        <dbReference type="Rhea" id="RHEA:65952"/>
        <dbReference type="ChEBI" id="CHEBI:15378"/>
        <dbReference type="ChEBI" id="CHEBI:57540"/>
        <dbReference type="ChEBI" id="CHEBI:57945"/>
        <dbReference type="ChEBI" id="CHEBI:132124"/>
        <dbReference type="ChEBI" id="CHEBI:134225"/>
    </reaction>
</comment>
<keyword evidence="3 6" id="KW-0560">Oxidoreductase</keyword>
<keyword evidence="1 6" id="KW-0285">Flavoprotein</keyword>
<accession>A0ABW8D915</accession>